<dbReference type="Pfam" id="PF12760">
    <property type="entry name" value="Zn_ribbon_IS1595"/>
    <property type="match status" value="1"/>
</dbReference>
<sequence length="283" mass="32022">MEMVESYESFLLAQGGEEACLDFFLRCRWPDGFRCPDCGCREAYTISTRRLPLFECARCHLQTSVTSGTVLEGTRTLLSKWLYAMRRVGDPSVGINAVQLSKLVRVTYKTAYAMLNKIRQCLSAWQTDKLAGRIEAGLALWGRELCGSFDLAPTQQPLAVGLACDDSDHSEKLVIMEIPRERMNERWMDPLDVDLFKELHFASDPISQGNPVHCSRFLTKRKCPTLASVIKAGFKRINDSYHGVHPRHLFKYLAEFTFRYNSTRDGCNALLHIVHACSSRSAA</sequence>
<proteinExistence type="predicted"/>
<dbReference type="AlphaFoldDB" id="A0A4S4BR48"/>
<comment type="caution">
    <text evidence="2">The sequence shown here is derived from an EMBL/GenBank/DDBJ whole genome shotgun (WGS) entry which is preliminary data.</text>
</comment>
<name>A0A4S4BR48_9BACL</name>
<evidence type="ECO:0000259" key="1">
    <source>
        <dbReference type="Pfam" id="PF12760"/>
    </source>
</evidence>
<reference evidence="2 3" key="1">
    <citation type="submission" date="2019-04" db="EMBL/GenBank/DDBJ databases">
        <title>Cohnella sp. nov. isolated from preserved vegetables.</title>
        <authorList>
            <person name="Lin S.-Y."/>
            <person name="Hung M.-H."/>
            <person name="Young C.-C."/>
        </authorList>
    </citation>
    <scope>NUCLEOTIDE SEQUENCE [LARGE SCALE GENOMIC DNA]</scope>
    <source>
        <strain evidence="2 3">CC-MHH1044</strain>
    </source>
</reference>
<organism evidence="2 3">
    <name type="scientific">Cohnella fermenti</name>
    <dbReference type="NCBI Taxonomy" id="2565925"/>
    <lineage>
        <taxon>Bacteria</taxon>
        <taxon>Bacillati</taxon>
        <taxon>Bacillota</taxon>
        <taxon>Bacilli</taxon>
        <taxon>Bacillales</taxon>
        <taxon>Paenibacillaceae</taxon>
        <taxon>Cohnella</taxon>
    </lineage>
</organism>
<evidence type="ECO:0000313" key="3">
    <source>
        <dbReference type="Proteomes" id="UP000310636"/>
    </source>
</evidence>
<dbReference type="EMBL" id="SSOB01000034">
    <property type="protein sequence ID" value="THF75109.1"/>
    <property type="molecule type" value="Genomic_DNA"/>
</dbReference>
<gene>
    <name evidence="2" type="ORF">E6C55_22760</name>
</gene>
<dbReference type="Proteomes" id="UP000310636">
    <property type="component" value="Unassembled WGS sequence"/>
</dbReference>
<dbReference type="OrthoDB" id="9769409at2"/>
<dbReference type="InterPro" id="IPR024442">
    <property type="entry name" value="Transposase_Zn_ribbon"/>
</dbReference>
<accession>A0A4S4BR48</accession>
<keyword evidence="3" id="KW-1185">Reference proteome</keyword>
<evidence type="ECO:0000313" key="2">
    <source>
        <dbReference type="EMBL" id="THF75109.1"/>
    </source>
</evidence>
<feature type="domain" description="Transposase zinc-ribbon" evidence="1">
    <location>
        <begin position="17"/>
        <end position="62"/>
    </location>
</feature>
<protein>
    <submittedName>
        <fullName evidence="2">IS1595 family transposase</fullName>
    </submittedName>
</protein>